<dbReference type="Proteomes" id="UP000326994">
    <property type="component" value="Unassembled WGS sequence"/>
</dbReference>
<evidence type="ECO:0000313" key="1">
    <source>
        <dbReference type="EMBL" id="GEQ85085.1"/>
    </source>
</evidence>
<dbReference type="EMBL" id="BKCF01000001">
    <property type="protein sequence ID" value="GEQ85085.1"/>
    <property type="molecule type" value="Genomic_DNA"/>
</dbReference>
<dbReference type="OrthoDB" id="583431at2"/>
<comment type="caution">
    <text evidence="1">The sequence shown here is derived from an EMBL/GenBank/DDBJ whole genome shotgun (WGS) entry which is preliminary data.</text>
</comment>
<accession>A0A5J4FYH6</accession>
<dbReference type="Pfam" id="PF19458">
    <property type="entry name" value="DUF5995"/>
    <property type="match status" value="1"/>
</dbReference>
<evidence type="ECO:0000313" key="2">
    <source>
        <dbReference type="Proteomes" id="UP000326994"/>
    </source>
</evidence>
<reference evidence="1 2" key="1">
    <citation type="submission" date="2019-08" db="EMBL/GenBank/DDBJ databases">
        <title>Ulvibacter marinistellae sp. nov., isolated from a starfish, Patiria pectinifera.</title>
        <authorList>
            <person name="Kawano K."/>
            <person name="Ushijima N."/>
            <person name="Kihara M."/>
            <person name="Itoh H."/>
        </authorList>
    </citation>
    <scope>NUCLEOTIDE SEQUENCE [LARGE SCALE GENOMIC DNA]</scope>
    <source>
        <strain evidence="1 2">KK4</strain>
    </source>
</reference>
<gene>
    <name evidence="1" type="ORF">ULMS_05930</name>
</gene>
<name>A0A5J4FYH6_9FLAO</name>
<organism evidence="1 2">
    <name type="scientific">Patiriisocius marinistellae</name>
    <dbReference type="NCBI Taxonomy" id="2494560"/>
    <lineage>
        <taxon>Bacteria</taxon>
        <taxon>Pseudomonadati</taxon>
        <taxon>Bacteroidota</taxon>
        <taxon>Flavobacteriia</taxon>
        <taxon>Flavobacteriales</taxon>
        <taxon>Flavobacteriaceae</taxon>
        <taxon>Patiriisocius</taxon>
    </lineage>
</organism>
<dbReference type="RefSeq" id="WP_151893020.1">
    <property type="nucleotide sequence ID" value="NZ_BKCF01000001.1"/>
</dbReference>
<dbReference type="AlphaFoldDB" id="A0A5J4FYH6"/>
<keyword evidence="2" id="KW-1185">Reference proteome</keyword>
<sequence length="251" mass="28491">MRLAKSINEVIEILNEIIAYEVDKNSAMAFFPVLYKKVTERIRDGILNSDFQDNPRMERLDVLFANRYLEAYYNYKAGKKITNSWLLTFEATKDDSVIILQHILLGINAHINLDLGIVASQTVGNGVSLDPFREDYDKINDILSTMVQSMQTSVNKVSPLLILLEWIGKGKEDKLAAFSISIARDGSWVFSNQYHSSLDQPSEILKRDKIIAILAAELSNVKSKVLRFGIKIIRFFESKEVKKVAQSLENA</sequence>
<proteinExistence type="predicted"/>
<protein>
    <submittedName>
        <fullName evidence="1">Uncharacterized protein</fullName>
    </submittedName>
</protein>
<dbReference type="InterPro" id="IPR046037">
    <property type="entry name" value="DUF5995"/>
</dbReference>